<evidence type="ECO:0000256" key="13">
    <source>
        <dbReference type="ARBA" id="ARBA00050942"/>
    </source>
</evidence>
<dbReference type="InterPro" id="IPR015939">
    <property type="entry name" value="Fum_Rdtase/Succ_DH_flav-like_C"/>
</dbReference>
<dbReference type="PANTHER" id="PTHR42716:SF2">
    <property type="entry name" value="L-ASPARTATE OXIDASE, CHLOROPLASTIC"/>
    <property type="match status" value="1"/>
</dbReference>
<name>A0A218WG89_PUNGR</name>
<comment type="function">
    <text evidence="15">Catalyzes the oxidation of L-aspartate to iminoaspartate.</text>
</comment>
<evidence type="ECO:0000256" key="6">
    <source>
        <dbReference type="ARBA" id="ARBA00022642"/>
    </source>
</evidence>
<feature type="binding site" evidence="14">
    <location>
        <position position="239"/>
    </location>
    <ligand>
        <name>Zn(2+)</name>
        <dbReference type="ChEBI" id="CHEBI:29105"/>
    </ligand>
</feature>
<evidence type="ECO:0000313" key="20">
    <source>
        <dbReference type="Proteomes" id="UP000197138"/>
    </source>
</evidence>
<dbReference type="GO" id="GO:0004089">
    <property type="term" value="F:carbonate dehydratase activity"/>
    <property type="evidence" value="ECO:0007669"/>
    <property type="project" value="UniProtKB-EC"/>
</dbReference>
<keyword evidence="6 15" id="KW-0662">Pyridine nucleotide biosynthesis</keyword>
<evidence type="ECO:0000256" key="16">
    <source>
        <dbReference type="SAM" id="Coils"/>
    </source>
</evidence>
<evidence type="ECO:0000259" key="17">
    <source>
        <dbReference type="Pfam" id="PF00890"/>
    </source>
</evidence>
<dbReference type="Pfam" id="PF00890">
    <property type="entry name" value="FAD_binding_2"/>
    <property type="match status" value="1"/>
</dbReference>
<dbReference type="InterPro" id="IPR005288">
    <property type="entry name" value="NadB"/>
</dbReference>
<keyword evidence="7" id="KW-0702">S-nitrosylation</keyword>
<dbReference type="FunFam" id="3.90.700.10:FF:000002">
    <property type="entry name" value="L-aspartate oxidase"/>
    <property type="match status" value="1"/>
</dbReference>
<dbReference type="SUPFAM" id="SSF56425">
    <property type="entry name" value="Succinate dehydrogenase/fumarate reductase flavoprotein, catalytic domain"/>
    <property type="match status" value="1"/>
</dbReference>
<evidence type="ECO:0000259" key="18">
    <source>
        <dbReference type="Pfam" id="PF02910"/>
    </source>
</evidence>
<comment type="pathway">
    <text evidence="2 15">Cofactor biosynthesis; NAD(+) biosynthesis; iminoaspartate from L-aspartate (oxidase route): step 1/1.</text>
</comment>
<evidence type="ECO:0000256" key="4">
    <source>
        <dbReference type="ARBA" id="ARBA00008562"/>
    </source>
</evidence>
<dbReference type="SUPFAM" id="SSF51905">
    <property type="entry name" value="FAD/NAD(P)-binding domain"/>
    <property type="match status" value="1"/>
</dbReference>
<dbReference type="PANTHER" id="PTHR42716">
    <property type="entry name" value="L-ASPARTATE OXIDASE"/>
    <property type="match status" value="1"/>
</dbReference>
<comment type="cofactor">
    <cofactor evidence="1 15">
        <name>FAD</name>
        <dbReference type="ChEBI" id="CHEBI:57692"/>
    </cofactor>
</comment>
<keyword evidence="14" id="KW-0479">Metal-binding</keyword>
<feature type="binding site" evidence="14">
    <location>
        <position position="242"/>
    </location>
    <ligand>
        <name>Zn(2+)</name>
        <dbReference type="ChEBI" id="CHEBI:29105"/>
    </ligand>
</feature>
<dbReference type="Gene3D" id="3.90.700.10">
    <property type="entry name" value="Succinate dehydrogenase/fumarate reductase flavoprotein, catalytic domain"/>
    <property type="match status" value="1"/>
</dbReference>
<keyword evidence="8 15" id="KW-0274">FAD</keyword>
<evidence type="ECO:0000256" key="12">
    <source>
        <dbReference type="ARBA" id="ARBA00048348"/>
    </source>
</evidence>
<feature type="domain" description="FAD-dependent oxidoreductase 2 FAD-binding" evidence="17">
    <location>
        <begin position="306"/>
        <end position="671"/>
    </location>
</feature>
<evidence type="ECO:0000256" key="3">
    <source>
        <dbReference type="ARBA" id="ARBA00006217"/>
    </source>
</evidence>
<dbReference type="InterPro" id="IPR037099">
    <property type="entry name" value="Fum_R/Succ_DH_flav-like_C_sf"/>
</dbReference>
<dbReference type="EMBL" id="MTKT01004399">
    <property type="protein sequence ID" value="OWM71543.1"/>
    <property type="molecule type" value="Genomic_DNA"/>
</dbReference>
<dbReference type="SMART" id="SM00947">
    <property type="entry name" value="Pro_CA"/>
    <property type="match status" value="2"/>
</dbReference>
<comment type="subcellular location">
    <subcellularLocation>
        <location evidence="15">Plastid</location>
        <location evidence="15">Chloroplast</location>
    </subcellularLocation>
</comment>
<sequence length="849" mass="93840">MEGYPLEASTKALALERPGSFDPVEAIKHGFLHFKREKFDKFPEFYEELAKGQNPKFMVFACSDSRVNPSHVLNFHPGDAFSFRNIANMVPPYDQPLACPSMEGYPLEASTKALALERPGSFDPVEAIKHGFLHFKREKFDKFPEFYEELAKGQNPKFMVFACSDSRVNPSHVLNFHPGDAFSFRNIANMVPPYDQTRYSGVGAALEYGVKHLGVGLYRCSELNCKTNLTVECILVFGHSLCGGIEGLMSLPADGSTSTSGCMSKLLQKQRCGSFTQSALLQTRKSKPHTNAINLSLGNRTTRFFDFAVIGSGVAGLRYALEVAKHGSVAVITKAEPHESNTNYAQGGVSAVLCPSDSVESHMRDTIVAGAHLCDEETVRVVCTEGPDRIRELIAMGASFDHGEDGNLHLAREGGHSHHRIVHAADMTGREIERALLEAVINDPNIHVFEHHFGIDLLTSQVVRFISKVTLLASGGAGHIYPSTTNPLVATGDGIAMAHRAQAVISNMEFVQFHPTALADEGLPIKPPKRRENAFLITEAVRGDGGILYNLGMERFMPLYDEREELAPRDVVARSIDDQLKKGNDKYVLLDISHKPREEILSHFPNIAAECLKYGLDITQDPIPVVPAAHYMCGGVRAGLQGETNVKGLYVAGEVACTGLHGANRLASNSLLEALVFARRAVQPSIDDMISSPETFHMIDEASDSWARPVVPSALKSSVVSDILRTTARVRRELQSIMWEYVGIVRSTTRLETAERRIKELEVEWETYLFERGWEPTMVGLEACEMRNVFCCAKLVVSSALARHESRGLHYTVDFPHLEESKRLPTIIFPCSSVNSTWSSRQLQKQPIC</sequence>
<reference evidence="20" key="1">
    <citation type="journal article" date="2017" name="Plant J.">
        <title>The pomegranate (Punica granatum L.) genome and the genomics of punicalagin biosynthesis.</title>
        <authorList>
            <person name="Qin G."/>
            <person name="Xu C."/>
            <person name="Ming R."/>
            <person name="Tang H."/>
            <person name="Guyot R."/>
            <person name="Kramer E.M."/>
            <person name="Hu Y."/>
            <person name="Yi X."/>
            <person name="Qi Y."/>
            <person name="Xu X."/>
            <person name="Gao Z."/>
            <person name="Pan H."/>
            <person name="Jian J."/>
            <person name="Tian Y."/>
            <person name="Yue Z."/>
            <person name="Xu Y."/>
        </authorList>
    </citation>
    <scope>NUCLEOTIDE SEQUENCE [LARGE SCALE GENOMIC DNA]</scope>
    <source>
        <strain evidence="20">cv. Dabenzi</strain>
    </source>
</reference>
<organism evidence="19 20">
    <name type="scientific">Punica granatum</name>
    <name type="common">Pomegranate</name>
    <dbReference type="NCBI Taxonomy" id="22663"/>
    <lineage>
        <taxon>Eukaryota</taxon>
        <taxon>Viridiplantae</taxon>
        <taxon>Streptophyta</taxon>
        <taxon>Embryophyta</taxon>
        <taxon>Tracheophyta</taxon>
        <taxon>Spermatophyta</taxon>
        <taxon>Magnoliopsida</taxon>
        <taxon>eudicotyledons</taxon>
        <taxon>Gunneridae</taxon>
        <taxon>Pentapetalae</taxon>
        <taxon>rosids</taxon>
        <taxon>malvids</taxon>
        <taxon>Myrtales</taxon>
        <taxon>Lythraceae</taxon>
        <taxon>Punica</taxon>
    </lineage>
</organism>
<comment type="cofactor">
    <cofactor evidence="14">
        <name>Zn(2+)</name>
        <dbReference type="ChEBI" id="CHEBI:29105"/>
    </cofactor>
    <text evidence="14">Binds 1 zinc ion per subunit.</text>
</comment>
<evidence type="ECO:0000256" key="8">
    <source>
        <dbReference type="ARBA" id="ARBA00022827"/>
    </source>
</evidence>
<dbReference type="SUPFAM" id="SSF46977">
    <property type="entry name" value="Succinate dehydrogenase/fumarate reductase flavoprotein C-terminal domain"/>
    <property type="match status" value="1"/>
</dbReference>
<comment type="similarity">
    <text evidence="4 15">Belongs to the FAD-dependent oxidoreductase 2 family. NadB subfamily.</text>
</comment>
<evidence type="ECO:0000256" key="2">
    <source>
        <dbReference type="ARBA" id="ARBA00004950"/>
    </source>
</evidence>
<dbReference type="EC" id="1.4.3.16" evidence="15"/>
<feature type="binding site" evidence="14">
    <location>
        <position position="165"/>
    </location>
    <ligand>
        <name>Zn(2+)</name>
        <dbReference type="ChEBI" id="CHEBI:29105"/>
    </ligand>
</feature>
<dbReference type="UniPathway" id="UPA00253">
    <property type="reaction ID" value="UER00326"/>
</dbReference>
<dbReference type="AlphaFoldDB" id="A0A218WG89"/>
<dbReference type="SUPFAM" id="SSF53056">
    <property type="entry name" value="beta-carbonic anhydrase, cab"/>
    <property type="match status" value="2"/>
</dbReference>
<dbReference type="Gene3D" id="3.50.50.60">
    <property type="entry name" value="FAD/NAD(P)-binding domain"/>
    <property type="match status" value="1"/>
</dbReference>
<evidence type="ECO:0000256" key="11">
    <source>
        <dbReference type="ARBA" id="ARBA00023239"/>
    </source>
</evidence>
<dbReference type="GO" id="GO:0008734">
    <property type="term" value="F:L-aspartate oxidase activity"/>
    <property type="evidence" value="ECO:0007669"/>
    <property type="project" value="UniProtKB-UniRule"/>
</dbReference>
<dbReference type="InterPro" id="IPR027477">
    <property type="entry name" value="Succ_DH/fumarate_Rdtase_cat_sf"/>
</dbReference>
<keyword evidence="16" id="KW-0175">Coiled coil</keyword>
<evidence type="ECO:0000313" key="19">
    <source>
        <dbReference type="EMBL" id="OWM71543.1"/>
    </source>
</evidence>
<dbReference type="PRINTS" id="PR00368">
    <property type="entry name" value="FADPNR"/>
</dbReference>
<accession>A0A218WG89</accession>
<evidence type="ECO:0000256" key="7">
    <source>
        <dbReference type="ARBA" id="ARBA00022799"/>
    </source>
</evidence>
<evidence type="ECO:0000256" key="1">
    <source>
        <dbReference type="ARBA" id="ARBA00001974"/>
    </source>
</evidence>
<dbReference type="InterPro" id="IPR036188">
    <property type="entry name" value="FAD/NAD-bd_sf"/>
</dbReference>
<dbReference type="Gene3D" id="3.40.1050.10">
    <property type="entry name" value="Carbonic anhydrase"/>
    <property type="match status" value="2"/>
</dbReference>
<gene>
    <name evidence="19" type="ORF">CDL15_Pgr005730</name>
</gene>
<dbReference type="GO" id="GO:0015976">
    <property type="term" value="P:carbon utilization"/>
    <property type="evidence" value="ECO:0007669"/>
    <property type="project" value="InterPro"/>
</dbReference>
<proteinExistence type="inferred from homology"/>
<dbReference type="Pfam" id="PF00484">
    <property type="entry name" value="Pro_CA"/>
    <property type="match status" value="2"/>
</dbReference>
<dbReference type="Proteomes" id="UP000197138">
    <property type="component" value="Unassembled WGS sequence"/>
</dbReference>
<dbReference type="InterPro" id="IPR015892">
    <property type="entry name" value="Carbonic_anhydrase_CS"/>
</dbReference>
<dbReference type="NCBIfam" id="TIGR00551">
    <property type="entry name" value="nadB"/>
    <property type="match status" value="1"/>
</dbReference>
<comment type="caution">
    <text evidence="19">The sequence shown here is derived from an EMBL/GenBank/DDBJ whole genome shotgun (WGS) entry which is preliminary data.</text>
</comment>
<comment type="catalytic activity">
    <reaction evidence="13 15">
        <text>L-aspartate + O2 = iminosuccinate + H2O2</text>
        <dbReference type="Rhea" id="RHEA:25876"/>
        <dbReference type="ChEBI" id="CHEBI:15379"/>
        <dbReference type="ChEBI" id="CHEBI:16240"/>
        <dbReference type="ChEBI" id="CHEBI:29991"/>
        <dbReference type="ChEBI" id="CHEBI:77875"/>
        <dbReference type="EC" id="1.4.3.16"/>
    </reaction>
</comment>
<dbReference type="Gene3D" id="1.20.58.100">
    <property type="entry name" value="Fumarate reductase/succinate dehydrogenase flavoprotein-like, C-terminal domain"/>
    <property type="match status" value="1"/>
</dbReference>
<evidence type="ECO:0000256" key="5">
    <source>
        <dbReference type="ARBA" id="ARBA00022630"/>
    </source>
</evidence>
<evidence type="ECO:0000256" key="14">
    <source>
        <dbReference type="PIRSR" id="PIRSR601765-1"/>
    </source>
</evidence>
<evidence type="ECO:0000256" key="10">
    <source>
        <dbReference type="ARBA" id="ARBA00023002"/>
    </source>
</evidence>
<keyword evidence="9 14" id="KW-0862">Zinc</keyword>
<feature type="binding site" evidence="14">
    <location>
        <position position="163"/>
    </location>
    <ligand>
        <name>Zn(2+)</name>
        <dbReference type="ChEBI" id="CHEBI:29105"/>
    </ligand>
</feature>
<comment type="similarity">
    <text evidence="3">Belongs to the beta-class carbonic anhydrase family.</text>
</comment>
<dbReference type="InterPro" id="IPR003953">
    <property type="entry name" value="FAD-dep_OxRdtase_2_FAD-bd"/>
</dbReference>
<dbReference type="InterPro" id="IPR036874">
    <property type="entry name" value="Carbonic_anhydrase_sf"/>
</dbReference>
<protein>
    <recommendedName>
        <fullName evidence="15">L-aspartate oxidase</fullName>
        <ecNumber evidence="15">1.4.3.16</ecNumber>
    </recommendedName>
</protein>
<dbReference type="PROSITE" id="PS00704">
    <property type="entry name" value="PROK_CO2_ANHYDRASE_1"/>
    <property type="match status" value="2"/>
</dbReference>
<dbReference type="InterPro" id="IPR001765">
    <property type="entry name" value="Carbonic_anhydrase"/>
</dbReference>
<keyword evidence="11" id="KW-0456">Lyase</keyword>
<evidence type="ECO:0000256" key="9">
    <source>
        <dbReference type="ARBA" id="ARBA00022833"/>
    </source>
</evidence>
<keyword evidence="5 15" id="KW-0285">Flavoprotein</keyword>
<feature type="domain" description="Fumarate reductase/succinate dehydrogenase flavoprotein-like C-terminal" evidence="18">
    <location>
        <begin position="731"/>
        <end position="818"/>
    </location>
</feature>
<keyword evidence="10 15" id="KW-0560">Oxidoreductase</keyword>
<evidence type="ECO:0000256" key="15">
    <source>
        <dbReference type="RuleBase" id="RU362049"/>
    </source>
</evidence>
<dbReference type="Pfam" id="PF02910">
    <property type="entry name" value="Succ_DH_flav_C"/>
    <property type="match status" value="1"/>
</dbReference>
<feature type="coiled-coil region" evidence="16">
    <location>
        <begin position="744"/>
        <end position="771"/>
    </location>
</feature>
<dbReference type="GO" id="GO:0009507">
    <property type="term" value="C:chloroplast"/>
    <property type="evidence" value="ECO:0007669"/>
    <property type="project" value="UniProtKB-SubCell"/>
</dbReference>
<comment type="catalytic activity">
    <reaction evidence="12">
        <text>hydrogencarbonate + H(+) = CO2 + H2O</text>
        <dbReference type="Rhea" id="RHEA:10748"/>
        <dbReference type="ChEBI" id="CHEBI:15377"/>
        <dbReference type="ChEBI" id="CHEBI:15378"/>
        <dbReference type="ChEBI" id="CHEBI:16526"/>
        <dbReference type="ChEBI" id="CHEBI:17544"/>
        <dbReference type="EC" id="4.2.1.1"/>
    </reaction>
</comment>
<dbReference type="GO" id="GO:0008270">
    <property type="term" value="F:zinc ion binding"/>
    <property type="evidence" value="ECO:0007669"/>
    <property type="project" value="InterPro"/>
</dbReference>
<dbReference type="GO" id="GO:0009435">
    <property type="term" value="P:NAD+ biosynthetic process"/>
    <property type="evidence" value="ECO:0007669"/>
    <property type="project" value="UniProtKB-UniPathway"/>
</dbReference>